<gene>
    <name evidence="1" type="ORF">DERP_014390</name>
</gene>
<comment type="caution">
    <text evidence="1">The sequence shown here is derived from an EMBL/GenBank/DDBJ whole genome shotgun (WGS) entry which is preliminary data.</text>
</comment>
<reference evidence="1 2" key="2">
    <citation type="journal article" date="2022" name="Mol. Biol. Evol.">
        <title>Comparative Genomics Reveals Insights into the Divergent Evolution of Astigmatic Mites and Household Pest Adaptations.</title>
        <authorList>
            <person name="Xiong Q."/>
            <person name="Wan A.T."/>
            <person name="Liu X."/>
            <person name="Fung C.S."/>
            <person name="Xiao X."/>
            <person name="Malainual N."/>
            <person name="Hou J."/>
            <person name="Wang L."/>
            <person name="Wang M."/>
            <person name="Yang K.Y."/>
            <person name="Cui Y."/>
            <person name="Leung E.L."/>
            <person name="Nong W."/>
            <person name="Shin S.K."/>
            <person name="Au S.W."/>
            <person name="Jeong K.Y."/>
            <person name="Chew F.T."/>
            <person name="Hui J.H."/>
            <person name="Leung T.F."/>
            <person name="Tungtrongchitr A."/>
            <person name="Zhong N."/>
            <person name="Liu Z."/>
            <person name="Tsui S.K."/>
        </authorList>
    </citation>
    <scope>NUCLEOTIDE SEQUENCE [LARGE SCALE GENOMIC DNA]</scope>
    <source>
        <strain evidence="1">Derp</strain>
    </source>
</reference>
<evidence type="ECO:0000313" key="2">
    <source>
        <dbReference type="Proteomes" id="UP000887458"/>
    </source>
</evidence>
<keyword evidence="2" id="KW-1185">Reference proteome</keyword>
<proteinExistence type="predicted"/>
<protein>
    <submittedName>
        <fullName evidence="1">Uncharacterized protein</fullName>
    </submittedName>
</protein>
<accession>A0ABQ8J5Z0</accession>
<reference evidence="1 2" key="1">
    <citation type="journal article" date="2018" name="J. Allergy Clin. Immunol.">
        <title>High-quality assembly of Dermatophagoides pteronyssinus genome and transcriptome reveals a wide range of novel allergens.</title>
        <authorList>
            <person name="Liu X.Y."/>
            <person name="Yang K.Y."/>
            <person name="Wang M.Q."/>
            <person name="Kwok J.S."/>
            <person name="Zeng X."/>
            <person name="Yang Z."/>
            <person name="Xiao X.J."/>
            <person name="Lau C.P."/>
            <person name="Li Y."/>
            <person name="Huang Z.M."/>
            <person name="Ba J.G."/>
            <person name="Yim A.K."/>
            <person name="Ouyang C.Y."/>
            <person name="Ngai S.M."/>
            <person name="Chan T.F."/>
            <person name="Leung E.L."/>
            <person name="Liu L."/>
            <person name="Liu Z.G."/>
            <person name="Tsui S.K."/>
        </authorList>
    </citation>
    <scope>NUCLEOTIDE SEQUENCE [LARGE SCALE GENOMIC DNA]</scope>
    <source>
        <strain evidence="1">Derp</strain>
    </source>
</reference>
<organism evidence="1 2">
    <name type="scientific">Dermatophagoides pteronyssinus</name>
    <name type="common">European house dust mite</name>
    <dbReference type="NCBI Taxonomy" id="6956"/>
    <lineage>
        <taxon>Eukaryota</taxon>
        <taxon>Metazoa</taxon>
        <taxon>Ecdysozoa</taxon>
        <taxon>Arthropoda</taxon>
        <taxon>Chelicerata</taxon>
        <taxon>Arachnida</taxon>
        <taxon>Acari</taxon>
        <taxon>Acariformes</taxon>
        <taxon>Sarcoptiformes</taxon>
        <taxon>Astigmata</taxon>
        <taxon>Psoroptidia</taxon>
        <taxon>Analgoidea</taxon>
        <taxon>Pyroglyphidae</taxon>
        <taxon>Dermatophagoidinae</taxon>
        <taxon>Dermatophagoides</taxon>
    </lineage>
</organism>
<name>A0ABQ8J5Z0_DERPT</name>
<evidence type="ECO:0000313" key="1">
    <source>
        <dbReference type="EMBL" id="KAH9417927.1"/>
    </source>
</evidence>
<dbReference type="EMBL" id="NJHN03000068">
    <property type="protein sequence ID" value="KAH9417927.1"/>
    <property type="molecule type" value="Genomic_DNA"/>
</dbReference>
<sequence>MAGQFTHLNKPFSQSLALNPLETIWSAWKLTKYFYFVYDFVKNYSSLRNGCFTNYKSDIDLTAF</sequence>
<dbReference type="Proteomes" id="UP000887458">
    <property type="component" value="Unassembled WGS sequence"/>
</dbReference>